<gene>
    <name evidence="2" type="ORF">SAMN05421737_102105</name>
</gene>
<dbReference type="STRING" id="1464122.SAMN05421737_102105"/>
<dbReference type="Pfam" id="PF09551">
    <property type="entry name" value="Spore_II_R"/>
    <property type="match status" value="1"/>
</dbReference>
<feature type="chain" id="PRO_5038354987" evidence="1">
    <location>
        <begin position="25"/>
        <end position="208"/>
    </location>
</feature>
<evidence type="ECO:0000256" key="1">
    <source>
        <dbReference type="SAM" id="SignalP"/>
    </source>
</evidence>
<dbReference type="NCBIfam" id="TIGR02837">
    <property type="entry name" value="spore_II_R"/>
    <property type="match status" value="1"/>
</dbReference>
<organism evidence="2 3">
    <name type="scientific">Shouchella lonarensis</name>
    <dbReference type="NCBI Taxonomy" id="1464122"/>
    <lineage>
        <taxon>Bacteria</taxon>
        <taxon>Bacillati</taxon>
        <taxon>Bacillota</taxon>
        <taxon>Bacilli</taxon>
        <taxon>Bacillales</taxon>
        <taxon>Bacillaceae</taxon>
        <taxon>Shouchella</taxon>
    </lineage>
</organism>
<evidence type="ECO:0000313" key="3">
    <source>
        <dbReference type="Proteomes" id="UP000242662"/>
    </source>
</evidence>
<sequence>MKPRAIIYLFISLCVTLMSWEAQNAQAERAFHEEVSAEEAIRLRILADSDSIADQAVKREIRDEVNVEVTKWVDDLTDMKEAEAIMESRLDEIEEIVAAVLARRDLEQTYTVSLEETQFPTKLYGNMVYPAGIYKALLITLGEGQGENWWCVLFPPLCFVDMEHGEAVEQAEDTEETEELQEEVQQEEVETSFFFVDFFTSLWEQIFG</sequence>
<dbReference type="Proteomes" id="UP000242662">
    <property type="component" value="Unassembled WGS sequence"/>
</dbReference>
<evidence type="ECO:0000313" key="2">
    <source>
        <dbReference type="EMBL" id="SDB86383.1"/>
    </source>
</evidence>
<dbReference type="InterPro" id="IPR014202">
    <property type="entry name" value="Spore_II_R"/>
</dbReference>
<protein>
    <submittedName>
        <fullName evidence="2">Stage II sporulation protein R</fullName>
    </submittedName>
</protein>
<accession>A0A1G6GWW6</accession>
<dbReference type="AlphaFoldDB" id="A0A1G6GWW6"/>
<name>A0A1G6GWW6_9BACI</name>
<feature type="signal peptide" evidence="1">
    <location>
        <begin position="1"/>
        <end position="24"/>
    </location>
</feature>
<reference evidence="3" key="1">
    <citation type="submission" date="2016-09" db="EMBL/GenBank/DDBJ databases">
        <authorList>
            <person name="Varghese N."/>
            <person name="Submissions S."/>
        </authorList>
    </citation>
    <scope>NUCLEOTIDE SEQUENCE [LARGE SCALE GENOMIC DNA]</scope>
    <source>
        <strain evidence="3">25nlg</strain>
    </source>
</reference>
<proteinExistence type="predicted"/>
<keyword evidence="1" id="KW-0732">Signal</keyword>
<dbReference type="EMBL" id="FMYM01000002">
    <property type="protein sequence ID" value="SDB86383.1"/>
    <property type="molecule type" value="Genomic_DNA"/>
</dbReference>
<dbReference type="RefSeq" id="WP_090774687.1">
    <property type="nucleotide sequence ID" value="NZ_FMYM01000002.1"/>
</dbReference>
<dbReference type="OrthoDB" id="9793324at2"/>
<keyword evidence="3" id="KW-1185">Reference proteome</keyword>